<reference evidence="6 7" key="1">
    <citation type="submission" date="2018-07" db="EMBL/GenBank/DDBJ databases">
        <title>Genomic Encyclopedia of Type Strains, Phase IV (KMG-IV): sequencing the most valuable type-strain genomes for metagenomic binning, comparative biology and taxonomic classification.</title>
        <authorList>
            <person name="Goeker M."/>
        </authorList>
    </citation>
    <scope>NUCLEOTIDE SEQUENCE [LARGE SCALE GENOMIC DNA]</scope>
    <source>
        <strain evidence="6 7">DSM 14324</strain>
    </source>
</reference>
<keyword evidence="7" id="KW-1185">Reference proteome</keyword>
<proteinExistence type="inferred from homology"/>
<evidence type="ECO:0000313" key="7">
    <source>
        <dbReference type="Proteomes" id="UP000256334"/>
    </source>
</evidence>
<dbReference type="InterPro" id="IPR007324">
    <property type="entry name" value="Sugar-bd_dom_put"/>
</dbReference>
<dbReference type="GO" id="GO:0003677">
    <property type="term" value="F:DNA binding"/>
    <property type="evidence" value="ECO:0007669"/>
    <property type="project" value="UniProtKB-KW"/>
</dbReference>
<keyword evidence="3" id="KW-0238">DNA-binding</keyword>
<dbReference type="GO" id="GO:0030246">
    <property type="term" value="F:carbohydrate binding"/>
    <property type="evidence" value="ECO:0007669"/>
    <property type="project" value="InterPro"/>
</dbReference>
<dbReference type="RefSeq" id="WP_115853350.1">
    <property type="nucleotide sequence ID" value="NZ_QRDJ01000006.1"/>
</dbReference>
<evidence type="ECO:0000256" key="3">
    <source>
        <dbReference type="ARBA" id="ARBA00023125"/>
    </source>
</evidence>
<dbReference type="InterPro" id="IPR037171">
    <property type="entry name" value="NagB/RpiA_transferase-like"/>
</dbReference>
<dbReference type="Proteomes" id="UP000256334">
    <property type="component" value="Unassembled WGS sequence"/>
</dbReference>
<accession>A0A3D9E1W3</accession>
<evidence type="ECO:0000256" key="4">
    <source>
        <dbReference type="ARBA" id="ARBA00023163"/>
    </source>
</evidence>
<feature type="domain" description="Sugar-binding" evidence="5">
    <location>
        <begin position="62"/>
        <end position="309"/>
    </location>
</feature>
<dbReference type="OrthoDB" id="7065657at2"/>
<evidence type="ECO:0000256" key="1">
    <source>
        <dbReference type="ARBA" id="ARBA00010466"/>
    </source>
</evidence>
<dbReference type="InterPro" id="IPR036388">
    <property type="entry name" value="WH-like_DNA-bd_sf"/>
</dbReference>
<comment type="similarity">
    <text evidence="1">Belongs to the SorC transcriptional regulatory family.</text>
</comment>
<evidence type="ECO:0000256" key="2">
    <source>
        <dbReference type="ARBA" id="ARBA00023015"/>
    </source>
</evidence>
<gene>
    <name evidence="6" type="ORF">C8D72_1134</name>
</gene>
<comment type="caution">
    <text evidence="6">The sequence shown here is derived from an EMBL/GenBank/DDBJ whole genome shotgun (WGS) entry which is preliminary data.</text>
</comment>
<dbReference type="Gene3D" id="3.40.50.1360">
    <property type="match status" value="1"/>
</dbReference>
<dbReference type="InterPro" id="IPR051054">
    <property type="entry name" value="SorC_transcr_regulators"/>
</dbReference>
<dbReference type="Pfam" id="PF04198">
    <property type="entry name" value="Sugar-bind"/>
    <property type="match status" value="1"/>
</dbReference>
<keyword evidence="4" id="KW-0804">Transcription</keyword>
<dbReference type="EMBL" id="QRDJ01000006">
    <property type="protein sequence ID" value="REC96444.1"/>
    <property type="molecule type" value="Genomic_DNA"/>
</dbReference>
<sequence length="319" mass="34922">MSSDQETGLLAASVAQRFYIDNDSKIQIAEDLGISRFKVARLLDMAREKGMIEFVIRPPIEVHTALSSEVRRRFGLREAVVVESFVEEDDSVRTRQQIGRAAAALLSDLVAEDDVLGVGWGRTTSAMVDQLYQLPACAVVQICGIVGTPGENSLDMIRRITERNRGVAYPMYVPLMVSDAAIADSLRHEQGVAAAMEQFANVTAAAISIGSLHPLQSQLTQRLTKEEQQIIVDSGAVAEVLGTFIRADGSRFTDFSRRTLAMGFEEMRRIDNLMVLASGAYKAEAVRAAFAAGLGNILVTDRRLAERLLDGHDNARTHQ</sequence>
<keyword evidence="2" id="KW-0805">Transcription regulation</keyword>
<dbReference type="PANTHER" id="PTHR34294">
    <property type="entry name" value="TRANSCRIPTIONAL REGULATOR-RELATED"/>
    <property type="match status" value="1"/>
</dbReference>
<evidence type="ECO:0000313" key="6">
    <source>
        <dbReference type="EMBL" id="REC96444.1"/>
    </source>
</evidence>
<dbReference type="PANTHER" id="PTHR34294:SF1">
    <property type="entry name" value="TRANSCRIPTIONAL REGULATOR LSRR"/>
    <property type="match status" value="1"/>
</dbReference>
<evidence type="ECO:0000259" key="5">
    <source>
        <dbReference type="Pfam" id="PF04198"/>
    </source>
</evidence>
<dbReference type="Gene3D" id="1.10.10.10">
    <property type="entry name" value="Winged helix-like DNA-binding domain superfamily/Winged helix DNA-binding domain"/>
    <property type="match status" value="1"/>
</dbReference>
<name>A0A3D9E1W3_9GAMM</name>
<dbReference type="AlphaFoldDB" id="A0A3D9E1W3"/>
<protein>
    <submittedName>
        <fullName evidence="6">Transcriptional regulator</fullName>
    </submittedName>
</protein>
<dbReference type="SUPFAM" id="SSF100950">
    <property type="entry name" value="NagB/RpiA/CoA transferase-like"/>
    <property type="match status" value="1"/>
</dbReference>
<organism evidence="6 7">
    <name type="scientific">Kushneria indalinina DSM 14324</name>
    <dbReference type="NCBI Taxonomy" id="1122140"/>
    <lineage>
        <taxon>Bacteria</taxon>
        <taxon>Pseudomonadati</taxon>
        <taxon>Pseudomonadota</taxon>
        <taxon>Gammaproteobacteria</taxon>
        <taxon>Oceanospirillales</taxon>
        <taxon>Halomonadaceae</taxon>
        <taxon>Kushneria</taxon>
    </lineage>
</organism>